<evidence type="ECO:0000256" key="4">
    <source>
        <dbReference type="ARBA" id="ARBA00022989"/>
    </source>
</evidence>
<keyword evidence="2" id="KW-1003">Cell membrane</keyword>
<feature type="transmembrane region" description="Helical" evidence="6">
    <location>
        <begin position="329"/>
        <end position="348"/>
    </location>
</feature>
<name>A0A9D2K1A9_9FIRM</name>
<dbReference type="Proteomes" id="UP000824102">
    <property type="component" value="Unassembled WGS sequence"/>
</dbReference>
<evidence type="ECO:0000256" key="5">
    <source>
        <dbReference type="ARBA" id="ARBA00023136"/>
    </source>
</evidence>
<keyword evidence="4 6" id="KW-1133">Transmembrane helix</keyword>
<feature type="transmembrane region" description="Helical" evidence="6">
    <location>
        <begin position="234"/>
        <end position="253"/>
    </location>
</feature>
<evidence type="ECO:0000259" key="7">
    <source>
        <dbReference type="Pfam" id="PF03772"/>
    </source>
</evidence>
<feature type="domain" description="ComEC/Rec2-related protein" evidence="7">
    <location>
        <begin position="210"/>
        <end position="444"/>
    </location>
</feature>
<dbReference type="NCBIfam" id="TIGR00360">
    <property type="entry name" value="ComEC_N-term"/>
    <property type="match status" value="1"/>
</dbReference>
<comment type="caution">
    <text evidence="8">The sequence shown here is derived from an EMBL/GenBank/DDBJ whole genome shotgun (WGS) entry which is preliminary data.</text>
</comment>
<evidence type="ECO:0000256" key="3">
    <source>
        <dbReference type="ARBA" id="ARBA00022692"/>
    </source>
</evidence>
<evidence type="ECO:0000256" key="1">
    <source>
        <dbReference type="ARBA" id="ARBA00004651"/>
    </source>
</evidence>
<keyword evidence="3 6" id="KW-0812">Transmembrane</keyword>
<feature type="transmembrane region" description="Helical" evidence="6">
    <location>
        <begin position="476"/>
        <end position="497"/>
    </location>
</feature>
<accession>A0A9D2K1A9</accession>
<feature type="transmembrane region" description="Helical" evidence="6">
    <location>
        <begin position="360"/>
        <end position="382"/>
    </location>
</feature>
<dbReference type="PANTHER" id="PTHR30619:SF1">
    <property type="entry name" value="RECOMBINATION PROTEIN 2"/>
    <property type="match status" value="1"/>
</dbReference>
<evidence type="ECO:0000256" key="6">
    <source>
        <dbReference type="SAM" id="Phobius"/>
    </source>
</evidence>
<feature type="transmembrane region" description="Helical" evidence="6">
    <location>
        <begin position="420"/>
        <end position="438"/>
    </location>
</feature>
<evidence type="ECO:0000313" key="9">
    <source>
        <dbReference type="Proteomes" id="UP000824102"/>
    </source>
</evidence>
<dbReference type="EMBL" id="DXBB01000113">
    <property type="protein sequence ID" value="HIZ73464.1"/>
    <property type="molecule type" value="Genomic_DNA"/>
</dbReference>
<feature type="transmembrane region" description="Helical" evidence="6">
    <location>
        <begin position="444"/>
        <end position="464"/>
    </location>
</feature>
<reference evidence="8" key="1">
    <citation type="journal article" date="2021" name="PeerJ">
        <title>Extensive microbial diversity within the chicken gut microbiome revealed by metagenomics and culture.</title>
        <authorList>
            <person name="Gilroy R."/>
            <person name="Ravi A."/>
            <person name="Getino M."/>
            <person name="Pursley I."/>
            <person name="Horton D.L."/>
            <person name="Alikhan N.F."/>
            <person name="Baker D."/>
            <person name="Gharbi K."/>
            <person name="Hall N."/>
            <person name="Watson M."/>
            <person name="Adriaenssens E.M."/>
            <person name="Foster-Nyarko E."/>
            <person name="Jarju S."/>
            <person name="Secka A."/>
            <person name="Antonio M."/>
            <person name="Oren A."/>
            <person name="Chaudhuri R.R."/>
            <person name="La Ragione R."/>
            <person name="Hildebrand F."/>
            <person name="Pallen M.J."/>
        </authorList>
    </citation>
    <scope>NUCLEOTIDE SEQUENCE</scope>
    <source>
        <strain evidence="8">ChiW7-2402</strain>
    </source>
</reference>
<organism evidence="8 9">
    <name type="scientific">Candidatus Gallimonas intestinavium</name>
    <dbReference type="NCBI Taxonomy" id="2838603"/>
    <lineage>
        <taxon>Bacteria</taxon>
        <taxon>Bacillati</taxon>
        <taxon>Bacillota</taxon>
        <taxon>Clostridia</taxon>
        <taxon>Candidatus Gallimonas</taxon>
    </lineage>
</organism>
<feature type="transmembrane region" description="Helical" evidence="6">
    <location>
        <begin position="59"/>
        <end position="78"/>
    </location>
</feature>
<dbReference type="InterPro" id="IPR004477">
    <property type="entry name" value="ComEC_N"/>
</dbReference>
<reference evidence="8" key="2">
    <citation type="submission" date="2021-04" db="EMBL/GenBank/DDBJ databases">
        <authorList>
            <person name="Gilroy R."/>
        </authorList>
    </citation>
    <scope>NUCLEOTIDE SEQUENCE</scope>
    <source>
        <strain evidence="8">ChiW7-2402</strain>
    </source>
</reference>
<feature type="transmembrane region" description="Helical" evidence="6">
    <location>
        <begin position="265"/>
        <end position="292"/>
    </location>
</feature>
<proteinExistence type="predicted"/>
<comment type="subcellular location">
    <subcellularLocation>
        <location evidence="1">Cell membrane</location>
        <topology evidence="1">Multi-pass membrane protein</topology>
    </subcellularLocation>
</comment>
<feature type="transmembrane region" description="Helical" evidence="6">
    <location>
        <begin position="388"/>
        <end position="413"/>
    </location>
</feature>
<dbReference type="AlphaFoldDB" id="A0A9D2K1A9"/>
<dbReference type="PANTHER" id="PTHR30619">
    <property type="entry name" value="DNA INTERNALIZATION/COMPETENCE PROTEIN COMEC/REC2"/>
    <property type="match status" value="1"/>
</dbReference>
<protein>
    <submittedName>
        <fullName evidence="8">ComEC/Rec2 family competence protein</fullName>
    </submittedName>
</protein>
<dbReference type="GO" id="GO:0005886">
    <property type="term" value="C:plasma membrane"/>
    <property type="evidence" value="ECO:0007669"/>
    <property type="project" value="UniProtKB-SubCell"/>
</dbReference>
<evidence type="ECO:0000313" key="8">
    <source>
        <dbReference type="EMBL" id="HIZ73464.1"/>
    </source>
</evidence>
<sequence length="646" mass="69660">MKKILNFRPLLFCALSLLFGLDLYGSIRFSEWGPAFLFFFGALLLLALPPFGKKRLLSLLLIVPLFAGMGAGLMHLALARYREGLPTGEYTVTATVLSVSERQGYSIAVLDDLFFDGEGTEGKCRAILPADCAVPGDLIVFEGTPEKSDPFERSAYARNDFASDIRYTVSVRELIASAESADPFLRLNGKLYEMLGGNMDRDEASLAYALLSGSSGVIEEGLKETVRKGGIAHIFAVSGFHIGVLFGAAMLLFRKLGRFAWIPSWLLAFGYCAFCGFTVSSLRAALMCGVFGASRAFGRKADGLETLAFAAVVVLLLFPAQWYAAGFRLSFGACLGLSLFSGSFSRAFRRLHLPRAVAGALAPTLAAQLTTAPILLSSFGYLSVWSTLLNLLLVPLVPVFFLCTLLSAALALLLPFAAGVLLALPEGLFALLILVLSFSDWTLVLSGFVLGAGGVLFLFFCGFLSPRMQMRRPVRAAAAVLGCALFALVLTLNNFVFAGCRLTVYEEGEGAALLVETRTEHVLVIGGDISLDECEDFLSRTCGGTLTAVVALEEDLLNTAVFLDAEEVRLADPVESGLHETRLKFGEAFSYGELSFRFTREGMWLLAEDVAVEVDFSRSEGNADFFVGKGSGGLKFLLEDGIIKKL</sequence>
<dbReference type="Pfam" id="PF03772">
    <property type="entry name" value="Competence"/>
    <property type="match status" value="1"/>
</dbReference>
<dbReference type="InterPro" id="IPR052159">
    <property type="entry name" value="Competence_DNA_uptake"/>
</dbReference>
<gene>
    <name evidence="8" type="ORF">H9964_07770</name>
</gene>
<keyword evidence="5 6" id="KW-0472">Membrane</keyword>
<evidence type="ECO:0000256" key="2">
    <source>
        <dbReference type="ARBA" id="ARBA00022475"/>
    </source>
</evidence>
<feature type="transmembrane region" description="Helical" evidence="6">
    <location>
        <begin position="35"/>
        <end position="52"/>
    </location>
</feature>